<organism evidence="1 2">
    <name type="scientific">Amycolatopsis speibonae</name>
    <dbReference type="NCBI Taxonomy" id="1450224"/>
    <lineage>
        <taxon>Bacteria</taxon>
        <taxon>Bacillati</taxon>
        <taxon>Actinomycetota</taxon>
        <taxon>Actinomycetes</taxon>
        <taxon>Pseudonocardiales</taxon>
        <taxon>Pseudonocardiaceae</taxon>
        <taxon>Amycolatopsis</taxon>
    </lineage>
</organism>
<name>A0ABV7NYB0_9PSEU</name>
<dbReference type="EMBL" id="JBHRWK010000027">
    <property type="protein sequence ID" value="MFC3451839.1"/>
    <property type="molecule type" value="Genomic_DNA"/>
</dbReference>
<reference evidence="2" key="1">
    <citation type="journal article" date="2019" name="Int. J. Syst. Evol. Microbiol.">
        <title>The Global Catalogue of Microorganisms (GCM) 10K type strain sequencing project: providing services to taxonomists for standard genome sequencing and annotation.</title>
        <authorList>
            <consortium name="The Broad Institute Genomics Platform"/>
            <consortium name="The Broad Institute Genome Sequencing Center for Infectious Disease"/>
            <person name="Wu L."/>
            <person name="Ma J."/>
        </authorList>
    </citation>
    <scope>NUCLEOTIDE SEQUENCE [LARGE SCALE GENOMIC DNA]</scope>
    <source>
        <strain evidence="2">CGMCC 4.7676</strain>
    </source>
</reference>
<evidence type="ECO:0000313" key="2">
    <source>
        <dbReference type="Proteomes" id="UP001595645"/>
    </source>
</evidence>
<evidence type="ECO:0008006" key="3">
    <source>
        <dbReference type="Google" id="ProtNLM"/>
    </source>
</evidence>
<evidence type="ECO:0000313" key="1">
    <source>
        <dbReference type="EMBL" id="MFC3451839.1"/>
    </source>
</evidence>
<gene>
    <name evidence="1" type="ORF">ACFOSH_20605</name>
</gene>
<accession>A0ABV7NYB0</accession>
<protein>
    <recommendedName>
        <fullName evidence="3">SMI1/KNR4 family protein</fullName>
    </recommendedName>
</protein>
<dbReference type="Proteomes" id="UP001595645">
    <property type="component" value="Unassembled WGS sequence"/>
</dbReference>
<dbReference type="RefSeq" id="WP_378240621.1">
    <property type="nucleotide sequence ID" value="NZ_JBHRWK010000027.1"/>
</dbReference>
<keyword evidence="2" id="KW-1185">Reference proteome</keyword>
<sequence>MLDAIDEWMELEVLPLHFELRPEKREILGPGRSVGFEAGEHAWFLDLDGSEVSWERGRRGAADADDVTGDLELFKLWRTHVRFG</sequence>
<proteinExistence type="predicted"/>
<comment type="caution">
    <text evidence="1">The sequence shown here is derived from an EMBL/GenBank/DDBJ whole genome shotgun (WGS) entry which is preliminary data.</text>
</comment>